<feature type="compositionally biased region" description="Basic residues" evidence="1">
    <location>
        <begin position="77"/>
        <end position="94"/>
    </location>
</feature>
<dbReference type="Ensembl" id="ENSMCST00000007172.1">
    <property type="protein sequence ID" value="ENSMCSP00000007007.1"/>
    <property type="gene ID" value="ENSMCSG00000005027.1"/>
</dbReference>
<dbReference type="GO" id="GO:0008092">
    <property type="term" value="F:cytoskeletal protein binding"/>
    <property type="evidence" value="ECO:0007669"/>
    <property type="project" value="TreeGrafter"/>
</dbReference>
<dbReference type="PANTHER" id="PTHR31508">
    <property type="entry name" value="PROTEIN PITCHFORK"/>
    <property type="match status" value="1"/>
</dbReference>
<evidence type="ECO:0000313" key="2">
    <source>
        <dbReference type="Ensembl" id="ENSMCSP00000007007.1"/>
    </source>
</evidence>
<keyword evidence="3" id="KW-1185">Reference proteome</keyword>
<dbReference type="GO" id="GO:0031344">
    <property type="term" value="P:regulation of cell projection organization"/>
    <property type="evidence" value="ECO:0007669"/>
    <property type="project" value="TreeGrafter"/>
</dbReference>
<dbReference type="PANTHER" id="PTHR31508:SF2">
    <property type="entry name" value="PROTEIN PITCHFORK"/>
    <property type="match status" value="1"/>
</dbReference>
<feature type="region of interest" description="Disordered" evidence="1">
    <location>
        <begin position="63"/>
        <end position="102"/>
    </location>
</feature>
<reference evidence="2" key="1">
    <citation type="submission" date="2025-08" db="UniProtKB">
        <authorList>
            <consortium name="Ensembl"/>
        </authorList>
    </citation>
    <scope>IDENTIFICATION</scope>
</reference>
<protein>
    <recommendedName>
        <fullName evidence="4">Protein pitchfork</fullName>
    </recommendedName>
</protein>
<evidence type="ECO:0000256" key="1">
    <source>
        <dbReference type="SAM" id="MobiDB-lite"/>
    </source>
</evidence>
<dbReference type="AlphaFoldDB" id="A0A8C5TIN3"/>
<evidence type="ECO:0008006" key="4">
    <source>
        <dbReference type="Google" id="ProtNLM"/>
    </source>
</evidence>
<reference evidence="2" key="2">
    <citation type="submission" date="2025-09" db="UniProtKB">
        <authorList>
            <consortium name="Ensembl"/>
        </authorList>
    </citation>
    <scope>IDENTIFICATION</scope>
</reference>
<accession>A0A8C5TIN3</accession>
<name>A0A8C5TIN3_9PASS</name>
<evidence type="ECO:0000313" key="3">
    <source>
        <dbReference type="Proteomes" id="UP000694560"/>
    </source>
</evidence>
<dbReference type="OrthoDB" id="8189408at2759"/>
<sequence length="169" mass="19413">CSAQKRISFGTTQERKMFPYHYAPDRLGIEMPAVGRNPLLGPGCYLGPETNILQSSISTKPMSTRGYAMGARTGPRFQKKARVRRWPKKRKKQQKYPPEGSLVPVSFRPGTYNIDQPLNKKVTWPMKFGAPDWAAVPPPPQRMVKMELTMDKNFRKNQGRQAYLKMYYS</sequence>
<proteinExistence type="predicted"/>
<dbReference type="Proteomes" id="UP000694560">
    <property type="component" value="Unplaced"/>
</dbReference>
<organism evidence="2 3">
    <name type="scientific">Malurus cyaneus samueli</name>
    <dbReference type="NCBI Taxonomy" id="2593467"/>
    <lineage>
        <taxon>Eukaryota</taxon>
        <taxon>Metazoa</taxon>
        <taxon>Chordata</taxon>
        <taxon>Craniata</taxon>
        <taxon>Vertebrata</taxon>
        <taxon>Euteleostomi</taxon>
        <taxon>Archelosauria</taxon>
        <taxon>Archosauria</taxon>
        <taxon>Dinosauria</taxon>
        <taxon>Saurischia</taxon>
        <taxon>Theropoda</taxon>
        <taxon>Coelurosauria</taxon>
        <taxon>Aves</taxon>
        <taxon>Neognathae</taxon>
        <taxon>Neoaves</taxon>
        <taxon>Telluraves</taxon>
        <taxon>Australaves</taxon>
        <taxon>Passeriformes</taxon>
        <taxon>Meliphagoidea</taxon>
        <taxon>Maluridae</taxon>
        <taxon>Malurus</taxon>
    </lineage>
</organism>
<dbReference type="InterPro" id="IPR033602">
    <property type="entry name" value="CIMAP3"/>
</dbReference>